<evidence type="ECO:0000313" key="2">
    <source>
        <dbReference type="EMBL" id="MBN7797061.1"/>
    </source>
</evidence>
<evidence type="ECO:0000256" key="1">
    <source>
        <dbReference type="SAM" id="Phobius"/>
    </source>
</evidence>
<organism evidence="2 3">
    <name type="scientific">Parahaliea mediterranea</name>
    <dbReference type="NCBI Taxonomy" id="651086"/>
    <lineage>
        <taxon>Bacteria</taxon>
        <taxon>Pseudomonadati</taxon>
        <taxon>Pseudomonadota</taxon>
        <taxon>Gammaproteobacteria</taxon>
        <taxon>Cellvibrionales</taxon>
        <taxon>Halieaceae</taxon>
        <taxon>Parahaliea</taxon>
    </lineage>
</organism>
<gene>
    <name evidence="2" type="ORF">JYP50_10690</name>
</gene>
<dbReference type="AlphaFoldDB" id="A0A939DF54"/>
<accession>A0A939DF54</accession>
<name>A0A939DF54_9GAMM</name>
<protein>
    <submittedName>
        <fullName evidence="2">Uncharacterized protein</fullName>
    </submittedName>
</protein>
<feature type="transmembrane region" description="Helical" evidence="1">
    <location>
        <begin position="7"/>
        <end position="29"/>
    </location>
</feature>
<keyword evidence="1" id="KW-0472">Membrane</keyword>
<keyword evidence="1" id="KW-1133">Transmembrane helix</keyword>
<proteinExistence type="predicted"/>
<comment type="caution">
    <text evidence="2">The sequence shown here is derived from an EMBL/GenBank/DDBJ whole genome shotgun (WGS) entry which is preliminary data.</text>
</comment>
<sequence length="48" mass="5014">MKRKPDFLLILMAAFGVGVLVTLVMPMAANDTVAAPASELQAGVIVQD</sequence>
<keyword evidence="3" id="KW-1185">Reference proteome</keyword>
<dbReference type="RefSeq" id="WP_206560509.1">
    <property type="nucleotide sequence ID" value="NZ_JAFKCZ010000007.1"/>
</dbReference>
<keyword evidence="1" id="KW-0812">Transmembrane</keyword>
<dbReference type="Proteomes" id="UP000664303">
    <property type="component" value="Unassembled WGS sequence"/>
</dbReference>
<dbReference type="EMBL" id="JAFKCZ010000007">
    <property type="protein sequence ID" value="MBN7797061.1"/>
    <property type="molecule type" value="Genomic_DNA"/>
</dbReference>
<evidence type="ECO:0000313" key="3">
    <source>
        <dbReference type="Proteomes" id="UP000664303"/>
    </source>
</evidence>
<reference evidence="2" key="1">
    <citation type="submission" date="2021-02" db="EMBL/GenBank/DDBJ databases">
        <title>PHA producing bacteria isolated from coastal sediment in Guangdong, Shenzhen.</title>
        <authorList>
            <person name="Zheng W."/>
            <person name="Yu S."/>
            <person name="Huang Y."/>
        </authorList>
    </citation>
    <scope>NUCLEOTIDE SEQUENCE</scope>
    <source>
        <strain evidence="2">TN14-10</strain>
    </source>
</reference>